<reference evidence="4" key="1">
    <citation type="submission" date="2019-10" db="EMBL/GenBank/DDBJ databases">
        <title>Complete genome sequence of Corynebacterium urogenitalis DSM 108747, isolated from the genital tract of a cow.</title>
        <authorList>
            <person name="Ruckert C."/>
            <person name="Ballas P."/>
            <person name="Wagener K."/>
            <person name="Drillich M."/>
            <person name="Kaempfer P."/>
            <person name="Busse H.-J."/>
            <person name="Ehling-Schulz M."/>
        </authorList>
    </citation>
    <scope>NUCLEOTIDE SEQUENCE [LARGE SCALE GENOMIC DNA]</scope>
    <source>
        <strain evidence="4">LMM 1652</strain>
    </source>
</reference>
<evidence type="ECO:0000256" key="1">
    <source>
        <dbReference type="ARBA" id="ARBA00023121"/>
    </source>
</evidence>
<feature type="region of interest" description="Disordered" evidence="2">
    <location>
        <begin position="247"/>
        <end position="293"/>
    </location>
</feature>
<protein>
    <submittedName>
        <fullName evidence="3">DegV domain-containing protein</fullName>
    </submittedName>
</protein>
<keyword evidence="1" id="KW-0446">Lipid-binding</keyword>
<evidence type="ECO:0000313" key="4">
    <source>
        <dbReference type="Proteomes" id="UP000326711"/>
    </source>
</evidence>
<keyword evidence="4" id="KW-1185">Reference proteome</keyword>
<evidence type="ECO:0000313" key="3">
    <source>
        <dbReference type="EMBL" id="QFQ02001.1"/>
    </source>
</evidence>
<evidence type="ECO:0000256" key="2">
    <source>
        <dbReference type="SAM" id="MobiDB-lite"/>
    </source>
</evidence>
<sequence>MTVHVVTDSSSCVPAEMAEKAGLSVLNLHTSGAGQERTTAGLGALELTATYARLLERGGDDGVVAIHISKELSATWNNAVTAAAIFDGAVRVMDTNSAGMSNGYAALKAAEVAQAGGTLEEVARAAQQTIEESNVWLYLHRLDTMRKGGRLSTGQSLLSTALAIKPILHLDEGRIALAAKTRTQGKAMEKLVEFVGGEITKEAVRAATEGTAPRTVRVALHQNEALETAEKLVAKIEAKAAEIRTAASNHEGPFTVPGEHGEKDAKAKKHAPKASADKPKDADGAQTGKNLRAADVEVPRVDITVLEVTDVLAVHTGPGAIGVATVFW</sequence>
<proteinExistence type="predicted"/>
<dbReference type="PANTHER" id="PTHR33434">
    <property type="entry name" value="DEGV DOMAIN-CONTAINING PROTEIN DR_1986-RELATED"/>
    <property type="match status" value="1"/>
</dbReference>
<dbReference type="PANTHER" id="PTHR33434:SF2">
    <property type="entry name" value="FATTY ACID-BINDING PROTEIN TM_1468"/>
    <property type="match status" value="1"/>
</dbReference>
<dbReference type="GO" id="GO:0008289">
    <property type="term" value="F:lipid binding"/>
    <property type="evidence" value="ECO:0007669"/>
    <property type="project" value="UniProtKB-KW"/>
</dbReference>
<dbReference type="RefSeq" id="WP_151902419.1">
    <property type="nucleotide sequence ID" value="NZ_CP045032.1"/>
</dbReference>
<dbReference type="OrthoDB" id="9760324at2"/>
<dbReference type="InterPro" id="IPR050270">
    <property type="entry name" value="DegV_domain_contain"/>
</dbReference>
<organism evidence="3 4">
    <name type="scientific">Corynebacterium urogenitale</name>
    <dbReference type="NCBI Taxonomy" id="2487892"/>
    <lineage>
        <taxon>Bacteria</taxon>
        <taxon>Bacillati</taxon>
        <taxon>Actinomycetota</taxon>
        <taxon>Actinomycetes</taxon>
        <taxon>Mycobacteriales</taxon>
        <taxon>Corynebacteriaceae</taxon>
        <taxon>Corynebacterium</taxon>
    </lineage>
</organism>
<gene>
    <name evidence="3" type="ORF">CUROG_03090</name>
</gene>
<dbReference type="EMBL" id="CP045032">
    <property type="protein sequence ID" value="QFQ02001.1"/>
    <property type="molecule type" value="Genomic_DNA"/>
</dbReference>
<dbReference type="NCBIfam" id="TIGR00762">
    <property type="entry name" value="DegV"/>
    <property type="match status" value="1"/>
</dbReference>
<dbReference type="AlphaFoldDB" id="A0A5J6Z6J6"/>
<dbReference type="InterPro" id="IPR043168">
    <property type="entry name" value="DegV_C"/>
</dbReference>
<name>A0A5J6Z6J6_9CORY</name>
<dbReference type="Proteomes" id="UP000326711">
    <property type="component" value="Chromosome"/>
</dbReference>
<dbReference type="KEGG" id="cuo:CUROG_03090"/>
<dbReference type="Gene3D" id="3.40.50.10440">
    <property type="entry name" value="Dihydroxyacetone kinase, domain 1"/>
    <property type="match status" value="1"/>
</dbReference>
<dbReference type="Gene3D" id="3.30.1180.10">
    <property type="match status" value="1"/>
</dbReference>
<dbReference type="Pfam" id="PF02645">
    <property type="entry name" value="DegV"/>
    <property type="match status" value="1"/>
</dbReference>
<accession>A0A5J6Z6J6</accession>
<dbReference type="SUPFAM" id="SSF82549">
    <property type="entry name" value="DAK1/DegV-like"/>
    <property type="match status" value="1"/>
</dbReference>
<dbReference type="InterPro" id="IPR003797">
    <property type="entry name" value="DegV"/>
</dbReference>
<dbReference type="PROSITE" id="PS51482">
    <property type="entry name" value="DEGV"/>
    <property type="match status" value="1"/>
</dbReference>